<proteinExistence type="predicted"/>
<name>A0A3E0E9K4_9BACT</name>
<protein>
    <submittedName>
        <fullName evidence="4">Putative oligomerization/nucleic acid binding protein</fullName>
    </submittedName>
</protein>
<evidence type="ECO:0000259" key="2">
    <source>
        <dbReference type="Pfam" id="PF08308"/>
    </source>
</evidence>
<dbReference type="RefSeq" id="WP_116116400.1">
    <property type="nucleotide sequence ID" value="NZ_MSSW01000072.1"/>
</dbReference>
<evidence type="ECO:0000313" key="5">
    <source>
        <dbReference type="Proteomes" id="UP000256405"/>
    </source>
</evidence>
<sequence>MKAMLKSGLIFLAATIFLTSCASTTLIQSNPSGAQVYIDSQNKGVTPYNYSDTKIVGSSTAITLKKEGHQDLNVMLIRNERADVGAIIGGFLVLVPFLWTMQYNPTHNYELIPGSNQNTEEANGTTQNSNSTNELVKLKNLLDQGAITTDDFTILKVKILNSEYEYSNSVADQLIKLKGLLDSNLLTNEEYNSQKNKLVNGK</sequence>
<dbReference type="InterPro" id="IPR013229">
    <property type="entry name" value="PEGA"/>
</dbReference>
<feature type="chain" id="PRO_5017583782" evidence="1">
    <location>
        <begin position="23"/>
        <end position="202"/>
    </location>
</feature>
<evidence type="ECO:0000259" key="3">
    <source>
        <dbReference type="Pfam" id="PF09851"/>
    </source>
</evidence>
<dbReference type="InterPro" id="IPR018649">
    <property type="entry name" value="SHOCT"/>
</dbReference>
<feature type="domain" description="SHOCT" evidence="3">
    <location>
        <begin position="172"/>
        <end position="198"/>
    </location>
</feature>
<dbReference type="Proteomes" id="UP000256405">
    <property type="component" value="Unassembled WGS sequence"/>
</dbReference>
<feature type="signal peptide" evidence="1">
    <location>
        <begin position="1"/>
        <end position="22"/>
    </location>
</feature>
<evidence type="ECO:0000313" key="4">
    <source>
        <dbReference type="EMBL" id="REG94330.1"/>
    </source>
</evidence>
<accession>A0A3E0E9K4</accession>
<comment type="caution">
    <text evidence="4">The sequence shown here is derived from an EMBL/GenBank/DDBJ whole genome shotgun (WGS) entry which is preliminary data.</text>
</comment>
<keyword evidence="1" id="KW-0732">Signal</keyword>
<evidence type="ECO:0000256" key="1">
    <source>
        <dbReference type="SAM" id="SignalP"/>
    </source>
</evidence>
<keyword evidence="5" id="KW-1185">Reference proteome</keyword>
<reference evidence="4 5" key="1">
    <citation type="submission" date="2018-08" db="EMBL/GenBank/DDBJ databases">
        <title>Genomic Encyclopedia of Archaeal and Bacterial Type Strains, Phase II (KMG-II): from individual species to whole genera.</title>
        <authorList>
            <person name="Goeker M."/>
        </authorList>
    </citation>
    <scope>NUCLEOTIDE SEQUENCE [LARGE SCALE GENOMIC DNA]</scope>
    <source>
        <strain evidence="4 5">DSM 15986</strain>
    </source>
</reference>
<dbReference type="EMBL" id="QUNF01000001">
    <property type="protein sequence ID" value="REG94330.1"/>
    <property type="molecule type" value="Genomic_DNA"/>
</dbReference>
<dbReference type="OrthoDB" id="1442048at2"/>
<dbReference type="AlphaFoldDB" id="A0A3E0E9K4"/>
<gene>
    <name evidence="4" type="ORF">C8N25_101157</name>
</gene>
<feature type="domain" description="PEGA" evidence="2">
    <location>
        <begin position="25"/>
        <end position="73"/>
    </location>
</feature>
<feature type="domain" description="SHOCT" evidence="3">
    <location>
        <begin position="134"/>
        <end position="156"/>
    </location>
</feature>
<dbReference type="Pfam" id="PF08308">
    <property type="entry name" value="PEGA"/>
    <property type="match status" value="1"/>
</dbReference>
<dbReference type="Pfam" id="PF09851">
    <property type="entry name" value="SHOCT"/>
    <property type="match status" value="2"/>
</dbReference>
<dbReference type="PROSITE" id="PS51257">
    <property type="entry name" value="PROKAR_LIPOPROTEIN"/>
    <property type="match status" value="1"/>
</dbReference>
<organism evidence="4 5">
    <name type="scientific">Algoriphagus antarcticus</name>
    <dbReference type="NCBI Taxonomy" id="238540"/>
    <lineage>
        <taxon>Bacteria</taxon>
        <taxon>Pseudomonadati</taxon>
        <taxon>Bacteroidota</taxon>
        <taxon>Cytophagia</taxon>
        <taxon>Cytophagales</taxon>
        <taxon>Cyclobacteriaceae</taxon>
        <taxon>Algoriphagus</taxon>
    </lineage>
</organism>